<dbReference type="EMBL" id="JAVHJL010000003">
    <property type="protein sequence ID" value="KAK6506802.1"/>
    <property type="molecule type" value="Genomic_DNA"/>
</dbReference>
<evidence type="ECO:0000313" key="2">
    <source>
        <dbReference type="Proteomes" id="UP001370758"/>
    </source>
</evidence>
<proteinExistence type="predicted"/>
<evidence type="ECO:0000313" key="1">
    <source>
        <dbReference type="EMBL" id="KAK6506802.1"/>
    </source>
</evidence>
<organism evidence="1 2">
    <name type="scientific">Arthrobotrys musiformis</name>
    <dbReference type="NCBI Taxonomy" id="47236"/>
    <lineage>
        <taxon>Eukaryota</taxon>
        <taxon>Fungi</taxon>
        <taxon>Dikarya</taxon>
        <taxon>Ascomycota</taxon>
        <taxon>Pezizomycotina</taxon>
        <taxon>Orbiliomycetes</taxon>
        <taxon>Orbiliales</taxon>
        <taxon>Orbiliaceae</taxon>
        <taxon>Arthrobotrys</taxon>
    </lineage>
</organism>
<protein>
    <submittedName>
        <fullName evidence="1">Uncharacterized protein</fullName>
    </submittedName>
</protein>
<sequence>MYLELIIFGTGLAAFMGGMLAVEACKTLEDLYNERRTRIKHEIATFGRPLKRKERYLMRETYKLDRIAAARARNSTQPTIATGLCGGRGPEIRKTPTTGSFYSNVAPKSALSKFDHDTRNGPFAHPDSLYIYDGPANQSSPEA</sequence>
<accession>A0AAV9WD88</accession>
<dbReference type="AlphaFoldDB" id="A0AAV9WD88"/>
<dbReference type="Proteomes" id="UP001370758">
    <property type="component" value="Unassembled WGS sequence"/>
</dbReference>
<comment type="caution">
    <text evidence="1">The sequence shown here is derived from an EMBL/GenBank/DDBJ whole genome shotgun (WGS) entry which is preliminary data.</text>
</comment>
<gene>
    <name evidence="1" type="ORF">TWF481_005262</name>
</gene>
<reference evidence="1 2" key="1">
    <citation type="submission" date="2023-08" db="EMBL/GenBank/DDBJ databases">
        <authorList>
            <person name="Palmer J.M."/>
        </authorList>
    </citation>
    <scope>NUCLEOTIDE SEQUENCE [LARGE SCALE GENOMIC DNA]</scope>
    <source>
        <strain evidence="1 2">TWF481</strain>
    </source>
</reference>
<name>A0AAV9WD88_9PEZI</name>
<keyword evidence="2" id="KW-1185">Reference proteome</keyword>